<evidence type="ECO:0000256" key="1">
    <source>
        <dbReference type="SAM" id="MobiDB-lite"/>
    </source>
</evidence>
<feature type="region of interest" description="Disordered" evidence="1">
    <location>
        <begin position="74"/>
        <end position="93"/>
    </location>
</feature>
<feature type="region of interest" description="Disordered" evidence="1">
    <location>
        <begin position="156"/>
        <end position="178"/>
    </location>
</feature>
<keyword evidence="3" id="KW-1185">Reference proteome</keyword>
<name>A0AAN6T015_9PEZI</name>
<evidence type="ECO:0000313" key="3">
    <source>
        <dbReference type="Proteomes" id="UP001305647"/>
    </source>
</evidence>
<gene>
    <name evidence="2" type="ORF">N658DRAFT_139036</name>
</gene>
<protein>
    <submittedName>
        <fullName evidence="2">Uncharacterized protein</fullName>
    </submittedName>
</protein>
<sequence length="178" mass="19950">MTIGSVVTLEASGQEKQQREERKLQGVAGPTWCRRRWDRVASSPSWMLPFAACRQCSSAAHSDTRSWLLQTVPSKTGGFHNTSNKERRHSRRLHSIRQLSRPPCPTLFVLSSCTAYLQQPAAPSTFKPSISRLAGSVVHLSPAAHLSPHCIRQIQPRQDPTIRNTSLMSSPNFRNPQR</sequence>
<organism evidence="2 3">
    <name type="scientific">Parathielavia hyrcaniae</name>
    <dbReference type="NCBI Taxonomy" id="113614"/>
    <lineage>
        <taxon>Eukaryota</taxon>
        <taxon>Fungi</taxon>
        <taxon>Dikarya</taxon>
        <taxon>Ascomycota</taxon>
        <taxon>Pezizomycotina</taxon>
        <taxon>Sordariomycetes</taxon>
        <taxon>Sordariomycetidae</taxon>
        <taxon>Sordariales</taxon>
        <taxon>Chaetomiaceae</taxon>
        <taxon>Parathielavia</taxon>
    </lineage>
</organism>
<dbReference type="AlphaFoldDB" id="A0AAN6T015"/>
<evidence type="ECO:0000313" key="2">
    <source>
        <dbReference type="EMBL" id="KAK4100105.1"/>
    </source>
</evidence>
<reference evidence="2" key="2">
    <citation type="submission" date="2023-05" db="EMBL/GenBank/DDBJ databases">
        <authorList>
            <consortium name="Lawrence Berkeley National Laboratory"/>
            <person name="Steindorff A."/>
            <person name="Hensen N."/>
            <person name="Bonometti L."/>
            <person name="Westerberg I."/>
            <person name="Brannstrom I.O."/>
            <person name="Guillou S."/>
            <person name="Cros-Aarteil S."/>
            <person name="Calhoun S."/>
            <person name="Haridas S."/>
            <person name="Kuo A."/>
            <person name="Mondo S."/>
            <person name="Pangilinan J."/>
            <person name="Riley R."/>
            <person name="Labutti K."/>
            <person name="Andreopoulos B."/>
            <person name="Lipzen A."/>
            <person name="Chen C."/>
            <person name="Yanf M."/>
            <person name="Daum C."/>
            <person name="Ng V."/>
            <person name="Clum A."/>
            <person name="Ohm R."/>
            <person name="Martin F."/>
            <person name="Silar P."/>
            <person name="Natvig D."/>
            <person name="Lalanne C."/>
            <person name="Gautier V."/>
            <person name="Ament-Velasquez S.L."/>
            <person name="Kruys A."/>
            <person name="Hutchinson M.I."/>
            <person name="Powell A.J."/>
            <person name="Barry K."/>
            <person name="Miller A.N."/>
            <person name="Grigoriev I.V."/>
            <person name="Debuchy R."/>
            <person name="Gladieux P."/>
            <person name="Thoren M.H."/>
            <person name="Johannesson H."/>
        </authorList>
    </citation>
    <scope>NUCLEOTIDE SEQUENCE</scope>
    <source>
        <strain evidence="2">CBS 757.83</strain>
    </source>
</reference>
<feature type="region of interest" description="Disordered" evidence="1">
    <location>
        <begin position="1"/>
        <end position="24"/>
    </location>
</feature>
<dbReference type="Proteomes" id="UP001305647">
    <property type="component" value="Unassembled WGS sequence"/>
</dbReference>
<proteinExistence type="predicted"/>
<accession>A0AAN6T015</accession>
<dbReference type="EMBL" id="MU863643">
    <property type="protein sequence ID" value="KAK4100105.1"/>
    <property type="molecule type" value="Genomic_DNA"/>
</dbReference>
<reference evidence="2" key="1">
    <citation type="journal article" date="2023" name="Mol. Phylogenet. Evol.">
        <title>Genome-scale phylogeny and comparative genomics of the fungal order Sordariales.</title>
        <authorList>
            <person name="Hensen N."/>
            <person name="Bonometti L."/>
            <person name="Westerberg I."/>
            <person name="Brannstrom I.O."/>
            <person name="Guillou S."/>
            <person name="Cros-Aarteil S."/>
            <person name="Calhoun S."/>
            <person name="Haridas S."/>
            <person name="Kuo A."/>
            <person name="Mondo S."/>
            <person name="Pangilinan J."/>
            <person name="Riley R."/>
            <person name="LaButti K."/>
            <person name="Andreopoulos B."/>
            <person name="Lipzen A."/>
            <person name="Chen C."/>
            <person name="Yan M."/>
            <person name="Daum C."/>
            <person name="Ng V."/>
            <person name="Clum A."/>
            <person name="Steindorff A."/>
            <person name="Ohm R.A."/>
            <person name="Martin F."/>
            <person name="Silar P."/>
            <person name="Natvig D.O."/>
            <person name="Lalanne C."/>
            <person name="Gautier V."/>
            <person name="Ament-Velasquez S.L."/>
            <person name="Kruys A."/>
            <person name="Hutchinson M.I."/>
            <person name="Powell A.J."/>
            <person name="Barry K."/>
            <person name="Miller A.N."/>
            <person name="Grigoriev I.V."/>
            <person name="Debuchy R."/>
            <person name="Gladieux P."/>
            <person name="Hiltunen Thoren M."/>
            <person name="Johannesson H."/>
        </authorList>
    </citation>
    <scope>NUCLEOTIDE SEQUENCE</scope>
    <source>
        <strain evidence="2">CBS 757.83</strain>
    </source>
</reference>
<comment type="caution">
    <text evidence="2">The sequence shown here is derived from an EMBL/GenBank/DDBJ whole genome shotgun (WGS) entry which is preliminary data.</text>
</comment>